<dbReference type="STRING" id="200378.SAMN05216553_11713"/>
<keyword evidence="2" id="KW-1185">Reference proteome</keyword>
<dbReference type="Proteomes" id="UP000199623">
    <property type="component" value="Unassembled WGS sequence"/>
</dbReference>
<dbReference type="RefSeq" id="WP_090057021.1">
    <property type="nucleotide sequence ID" value="NZ_FNCC01000017.1"/>
</dbReference>
<evidence type="ECO:0000313" key="2">
    <source>
        <dbReference type="Proteomes" id="UP000199623"/>
    </source>
</evidence>
<evidence type="ECO:0000313" key="1">
    <source>
        <dbReference type="EMBL" id="SDH16540.1"/>
    </source>
</evidence>
<dbReference type="OrthoDB" id="3691370at2"/>
<dbReference type="EMBL" id="FNCC01000017">
    <property type="protein sequence ID" value="SDH16540.1"/>
    <property type="molecule type" value="Genomic_DNA"/>
</dbReference>
<gene>
    <name evidence="1" type="ORF">SAMN05216553_11713</name>
</gene>
<organism evidence="1 2">
    <name type="scientific">Lentzea fradiae</name>
    <dbReference type="NCBI Taxonomy" id="200378"/>
    <lineage>
        <taxon>Bacteria</taxon>
        <taxon>Bacillati</taxon>
        <taxon>Actinomycetota</taxon>
        <taxon>Actinomycetes</taxon>
        <taxon>Pseudonocardiales</taxon>
        <taxon>Pseudonocardiaceae</taxon>
        <taxon>Lentzea</taxon>
    </lineage>
</organism>
<sequence>MNGRQLTFGEPEFFASSHIHDYCNNVRTLMRPLVSELHVSAEELEAALKHVRSVNPHAFGLDSKVRAKLVAAHLRRASEAAEVICASAVRTYLSFRKHYVAEIDMTAKNRGRNFQFDK</sequence>
<accession>A0A1G8A828</accession>
<protein>
    <submittedName>
        <fullName evidence="1">Uncharacterized protein</fullName>
    </submittedName>
</protein>
<dbReference type="AlphaFoldDB" id="A0A1G8A828"/>
<reference evidence="2" key="1">
    <citation type="submission" date="2016-10" db="EMBL/GenBank/DDBJ databases">
        <authorList>
            <person name="Varghese N."/>
            <person name="Submissions S."/>
        </authorList>
    </citation>
    <scope>NUCLEOTIDE SEQUENCE [LARGE SCALE GENOMIC DNA]</scope>
    <source>
        <strain evidence="2">CGMCC 4.3506</strain>
    </source>
</reference>
<name>A0A1G8A828_9PSEU</name>
<proteinExistence type="predicted"/>